<feature type="compositionally biased region" description="Low complexity" evidence="1">
    <location>
        <begin position="149"/>
        <end position="169"/>
    </location>
</feature>
<dbReference type="AlphaFoldDB" id="A0AAD6C4Q9"/>
<dbReference type="RefSeq" id="XP_056765107.1">
    <property type="nucleotide sequence ID" value="XM_056909403.1"/>
</dbReference>
<name>A0AAD6C4Q9_9EURO</name>
<organism evidence="2 3">
    <name type="scientific">Penicillium daleae</name>
    <dbReference type="NCBI Taxonomy" id="63821"/>
    <lineage>
        <taxon>Eukaryota</taxon>
        <taxon>Fungi</taxon>
        <taxon>Dikarya</taxon>
        <taxon>Ascomycota</taxon>
        <taxon>Pezizomycotina</taxon>
        <taxon>Eurotiomycetes</taxon>
        <taxon>Eurotiomycetidae</taxon>
        <taxon>Eurotiales</taxon>
        <taxon>Aspergillaceae</taxon>
        <taxon>Penicillium</taxon>
    </lineage>
</organism>
<gene>
    <name evidence="2" type="ORF">N7458_006021</name>
</gene>
<reference evidence="2" key="1">
    <citation type="submission" date="2022-12" db="EMBL/GenBank/DDBJ databases">
        <authorList>
            <person name="Petersen C."/>
        </authorList>
    </citation>
    <scope>NUCLEOTIDE SEQUENCE</scope>
    <source>
        <strain evidence="2">IBT 16125</strain>
    </source>
</reference>
<evidence type="ECO:0000313" key="3">
    <source>
        <dbReference type="Proteomes" id="UP001213681"/>
    </source>
</evidence>
<protein>
    <submittedName>
        <fullName evidence="2">Uncharacterized protein</fullName>
    </submittedName>
</protein>
<comment type="caution">
    <text evidence="2">The sequence shown here is derived from an EMBL/GenBank/DDBJ whole genome shotgun (WGS) entry which is preliminary data.</text>
</comment>
<proteinExistence type="predicted"/>
<dbReference type="Proteomes" id="UP001213681">
    <property type="component" value="Unassembled WGS sequence"/>
</dbReference>
<feature type="region of interest" description="Disordered" evidence="1">
    <location>
        <begin position="147"/>
        <end position="173"/>
    </location>
</feature>
<evidence type="ECO:0000313" key="2">
    <source>
        <dbReference type="EMBL" id="KAJ5449572.1"/>
    </source>
</evidence>
<dbReference type="GeneID" id="81599646"/>
<reference evidence="2" key="2">
    <citation type="journal article" date="2023" name="IMA Fungus">
        <title>Comparative genomic study of the Penicillium genus elucidates a diverse pangenome and 15 lateral gene transfer events.</title>
        <authorList>
            <person name="Petersen C."/>
            <person name="Sorensen T."/>
            <person name="Nielsen M.R."/>
            <person name="Sondergaard T.E."/>
            <person name="Sorensen J.L."/>
            <person name="Fitzpatrick D.A."/>
            <person name="Frisvad J.C."/>
            <person name="Nielsen K.L."/>
        </authorList>
    </citation>
    <scope>NUCLEOTIDE SEQUENCE</scope>
    <source>
        <strain evidence="2">IBT 16125</strain>
    </source>
</reference>
<accession>A0AAD6C4Q9</accession>
<evidence type="ECO:0000256" key="1">
    <source>
        <dbReference type="SAM" id="MobiDB-lite"/>
    </source>
</evidence>
<keyword evidence="3" id="KW-1185">Reference proteome</keyword>
<dbReference type="EMBL" id="JAPVEA010000006">
    <property type="protein sequence ID" value="KAJ5449572.1"/>
    <property type="molecule type" value="Genomic_DNA"/>
</dbReference>
<sequence>MATAPSNFAFTSSLPNFECPTFFSGWLCPPPNACAHDADTGRIYCCNQQDSSVKPGVVLMKSLLLSPATFALGLTPNIALRDELTAFSCVNRETCITASGRHNVCFSKAQDVLFDLNAEALNATYSSLASASPSASSYTFDPVSLGVQPTSSPSTTSTGTVSTGTTASAPHSTTNVQSTVTVIAGTSTSLSGGAIGGIVAGALLTTGPSWARSSSSRTGVYHAACRHRLEAQGKPVYETAYTERPYEVEGPTKQVHEAGGLASNRHESPGH</sequence>